<evidence type="ECO:0000313" key="2">
    <source>
        <dbReference type="EMBL" id="CAA6800894.1"/>
    </source>
</evidence>
<keyword evidence="2" id="KW-0808">Transferase</keyword>
<proteinExistence type="predicted"/>
<feature type="domain" description="Acetyl-CoA hydrolase/transferase C-terminal" evidence="1">
    <location>
        <begin position="1"/>
        <end position="114"/>
    </location>
</feature>
<dbReference type="AlphaFoldDB" id="A0A6S6S763"/>
<feature type="non-terminal residue" evidence="2">
    <location>
        <position position="1"/>
    </location>
</feature>
<organism evidence="2">
    <name type="scientific">uncultured Thiotrichaceae bacterium</name>
    <dbReference type="NCBI Taxonomy" id="298394"/>
    <lineage>
        <taxon>Bacteria</taxon>
        <taxon>Pseudomonadati</taxon>
        <taxon>Pseudomonadota</taxon>
        <taxon>Gammaproteobacteria</taxon>
        <taxon>Thiotrichales</taxon>
        <taxon>Thiotrichaceae</taxon>
        <taxon>environmental samples</taxon>
    </lineage>
</organism>
<dbReference type="Gene3D" id="3.40.1080.20">
    <property type="entry name" value="Acetyl-CoA hydrolase/transferase C-terminal domain"/>
    <property type="match status" value="1"/>
</dbReference>
<sequence>AIQIDITGQVCADSIGNKVYSGVGGQVDFVTGSQLSEQGRSIIALPSSVHNGEASRIVTDLTAGAGVVTSRAQVDYIVTEYGVASLHGRSLRERAAALIDIAHPDFQEQLAETARL</sequence>
<dbReference type="PANTHER" id="PTHR21432">
    <property type="entry name" value="ACETYL-COA HYDROLASE-RELATED"/>
    <property type="match status" value="1"/>
</dbReference>
<evidence type="ECO:0000259" key="1">
    <source>
        <dbReference type="Pfam" id="PF13336"/>
    </source>
</evidence>
<name>A0A6S6S763_9GAMM</name>
<dbReference type="SUPFAM" id="SSF100950">
    <property type="entry name" value="NagB/RpiA/CoA transferase-like"/>
    <property type="match status" value="1"/>
</dbReference>
<dbReference type="InterPro" id="IPR026888">
    <property type="entry name" value="AcetylCoA_hyd_C"/>
</dbReference>
<dbReference type="InterPro" id="IPR037171">
    <property type="entry name" value="NagB/RpiA_transferase-like"/>
</dbReference>
<dbReference type="PANTHER" id="PTHR21432:SF20">
    <property type="entry name" value="ACETYL-COA HYDROLASE"/>
    <property type="match status" value="1"/>
</dbReference>
<protein>
    <submittedName>
        <fullName evidence="2">4-hydroxybutyrate coenzyme A transferase</fullName>
    </submittedName>
</protein>
<dbReference type="Pfam" id="PF13336">
    <property type="entry name" value="AcetylCoA_hyd_C"/>
    <property type="match status" value="1"/>
</dbReference>
<dbReference type="InterPro" id="IPR038460">
    <property type="entry name" value="AcetylCoA_hyd_C_sf"/>
</dbReference>
<reference evidence="2" key="1">
    <citation type="submission" date="2020-01" db="EMBL/GenBank/DDBJ databases">
        <authorList>
            <person name="Meier V. D."/>
            <person name="Meier V D."/>
        </authorList>
    </citation>
    <scope>NUCLEOTIDE SEQUENCE</scope>
    <source>
        <strain evidence="2">HLG_WM_MAG_08</strain>
    </source>
</reference>
<gene>
    <name evidence="2" type="ORF">HELGO_WM68719</name>
</gene>
<dbReference type="EMBL" id="CACVAV010000012">
    <property type="protein sequence ID" value="CAA6800894.1"/>
    <property type="molecule type" value="Genomic_DNA"/>
</dbReference>
<dbReference type="InterPro" id="IPR046433">
    <property type="entry name" value="ActCoA_hydro"/>
</dbReference>
<accession>A0A6S6S763</accession>
<dbReference type="GO" id="GO:0006083">
    <property type="term" value="P:acetate metabolic process"/>
    <property type="evidence" value="ECO:0007669"/>
    <property type="project" value="InterPro"/>
</dbReference>
<dbReference type="GO" id="GO:0008775">
    <property type="term" value="F:acetate CoA-transferase activity"/>
    <property type="evidence" value="ECO:0007669"/>
    <property type="project" value="InterPro"/>
</dbReference>